<dbReference type="PANTHER" id="PTHR11003">
    <property type="entry name" value="POTASSIUM CHANNEL, SUBFAMILY K"/>
    <property type="match status" value="1"/>
</dbReference>
<accession>A0A9W7G3M9</accession>
<dbReference type="Pfam" id="PF13202">
    <property type="entry name" value="EF-hand_5"/>
    <property type="match status" value="2"/>
</dbReference>
<dbReference type="SUPFAM" id="SSF47473">
    <property type="entry name" value="EF-hand"/>
    <property type="match status" value="1"/>
</dbReference>
<dbReference type="GO" id="GO:0005509">
    <property type="term" value="F:calcium ion binding"/>
    <property type="evidence" value="ECO:0007669"/>
    <property type="project" value="InterPro"/>
</dbReference>
<dbReference type="Proteomes" id="UP001165065">
    <property type="component" value="Unassembled WGS sequence"/>
</dbReference>
<dbReference type="OrthoDB" id="203833at2759"/>
<feature type="transmembrane region" description="Helical" evidence="10">
    <location>
        <begin position="151"/>
        <end position="173"/>
    </location>
</feature>
<keyword evidence="7 10" id="KW-0472">Membrane</keyword>
<dbReference type="PROSITE" id="PS00018">
    <property type="entry name" value="EF_HAND_1"/>
    <property type="match status" value="2"/>
</dbReference>
<name>A0A9W7G3M9_9STRA</name>
<keyword evidence="2" id="KW-0813">Transport</keyword>
<protein>
    <recommendedName>
        <fullName evidence="11">EF-hand domain-containing protein</fullName>
    </recommendedName>
</protein>
<dbReference type="GO" id="GO:0005737">
    <property type="term" value="C:cytoplasm"/>
    <property type="evidence" value="ECO:0007669"/>
    <property type="project" value="UniProtKB-ARBA"/>
</dbReference>
<keyword evidence="8" id="KW-0407">Ion channel</keyword>
<keyword evidence="13" id="KW-1185">Reference proteome</keyword>
<evidence type="ECO:0000256" key="4">
    <source>
        <dbReference type="ARBA" id="ARBA00022837"/>
    </source>
</evidence>
<reference evidence="13" key="1">
    <citation type="journal article" date="2023" name="Commun. Biol.">
        <title>Genome analysis of Parmales, the sister group of diatoms, reveals the evolutionary specialization of diatoms from phago-mixotrophs to photoautotrophs.</title>
        <authorList>
            <person name="Ban H."/>
            <person name="Sato S."/>
            <person name="Yoshikawa S."/>
            <person name="Yamada K."/>
            <person name="Nakamura Y."/>
            <person name="Ichinomiya M."/>
            <person name="Sato N."/>
            <person name="Blanc-Mathieu R."/>
            <person name="Endo H."/>
            <person name="Kuwata A."/>
            <person name="Ogata H."/>
        </authorList>
    </citation>
    <scope>NUCLEOTIDE SEQUENCE [LARGE SCALE GENOMIC DNA]</scope>
</reference>
<evidence type="ECO:0000256" key="7">
    <source>
        <dbReference type="ARBA" id="ARBA00023136"/>
    </source>
</evidence>
<dbReference type="PANTHER" id="PTHR11003:SF334">
    <property type="entry name" value="FI03418P"/>
    <property type="match status" value="1"/>
</dbReference>
<dbReference type="InterPro" id="IPR013099">
    <property type="entry name" value="K_chnl_dom"/>
</dbReference>
<dbReference type="SMART" id="SM00054">
    <property type="entry name" value="EFh"/>
    <property type="match status" value="2"/>
</dbReference>
<evidence type="ECO:0000256" key="10">
    <source>
        <dbReference type="SAM" id="Phobius"/>
    </source>
</evidence>
<dbReference type="Gene3D" id="1.10.238.10">
    <property type="entry name" value="EF-hand"/>
    <property type="match status" value="1"/>
</dbReference>
<keyword evidence="6" id="KW-0406">Ion transport</keyword>
<feature type="transmembrane region" description="Helical" evidence="10">
    <location>
        <begin position="95"/>
        <end position="114"/>
    </location>
</feature>
<evidence type="ECO:0000256" key="9">
    <source>
        <dbReference type="SAM" id="MobiDB-lite"/>
    </source>
</evidence>
<feature type="transmembrane region" description="Helical" evidence="10">
    <location>
        <begin position="270"/>
        <end position="289"/>
    </location>
</feature>
<dbReference type="CDD" id="cd00051">
    <property type="entry name" value="EFh"/>
    <property type="match status" value="1"/>
</dbReference>
<dbReference type="GO" id="GO:0030322">
    <property type="term" value="P:stabilization of membrane potential"/>
    <property type="evidence" value="ECO:0007669"/>
    <property type="project" value="TreeGrafter"/>
</dbReference>
<keyword evidence="3 10" id="KW-0812">Transmembrane</keyword>
<dbReference type="PROSITE" id="PS50222">
    <property type="entry name" value="EF_HAND_2"/>
    <property type="match status" value="2"/>
</dbReference>
<evidence type="ECO:0000313" key="13">
    <source>
        <dbReference type="Proteomes" id="UP001165065"/>
    </source>
</evidence>
<dbReference type="GO" id="GO:0005886">
    <property type="term" value="C:plasma membrane"/>
    <property type="evidence" value="ECO:0007669"/>
    <property type="project" value="TreeGrafter"/>
</dbReference>
<evidence type="ECO:0000256" key="5">
    <source>
        <dbReference type="ARBA" id="ARBA00022989"/>
    </source>
</evidence>
<feature type="domain" description="EF-hand" evidence="11">
    <location>
        <begin position="374"/>
        <end position="409"/>
    </location>
</feature>
<dbReference type="Gene3D" id="1.10.287.70">
    <property type="match status" value="2"/>
</dbReference>
<dbReference type="GO" id="GO:0015271">
    <property type="term" value="F:outward rectifier potassium channel activity"/>
    <property type="evidence" value="ECO:0007669"/>
    <property type="project" value="TreeGrafter"/>
</dbReference>
<feature type="transmembrane region" description="Helical" evidence="10">
    <location>
        <begin position="301"/>
        <end position="323"/>
    </location>
</feature>
<evidence type="ECO:0000256" key="8">
    <source>
        <dbReference type="ARBA" id="ARBA00023303"/>
    </source>
</evidence>
<comment type="caution">
    <text evidence="12">The sequence shown here is derived from an EMBL/GenBank/DDBJ whole genome shotgun (WGS) entry which is preliminary data.</text>
</comment>
<evidence type="ECO:0000256" key="3">
    <source>
        <dbReference type="ARBA" id="ARBA00022692"/>
    </source>
</evidence>
<feature type="transmembrane region" description="Helical" evidence="10">
    <location>
        <begin position="120"/>
        <end position="139"/>
    </location>
</feature>
<evidence type="ECO:0000256" key="6">
    <source>
        <dbReference type="ARBA" id="ARBA00023065"/>
    </source>
</evidence>
<dbReference type="InterPro" id="IPR018247">
    <property type="entry name" value="EF_Hand_1_Ca_BS"/>
</dbReference>
<evidence type="ECO:0000313" key="12">
    <source>
        <dbReference type="EMBL" id="GMI31250.1"/>
    </source>
</evidence>
<organism evidence="12 13">
    <name type="scientific">Triparma columacea</name>
    <dbReference type="NCBI Taxonomy" id="722753"/>
    <lineage>
        <taxon>Eukaryota</taxon>
        <taxon>Sar</taxon>
        <taxon>Stramenopiles</taxon>
        <taxon>Ochrophyta</taxon>
        <taxon>Bolidophyceae</taxon>
        <taxon>Parmales</taxon>
        <taxon>Triparmaceae</taxon>
        <taxon>Triparma</taxon>
    </lineage>
</organism>
<dbReference type="InterPro" id="IPR011992">
    <property type="entry name" value="EF-hand-dom_pair"/>
</dbReference>
<dbReference type="InterPro" id="IPR002048">
    <property type="entry name" value="EF_hand_dom"/>
</dbReference>
<proteinExistence type="predicted"/>
<evidence type="ECO:0000256" key="1">
    <source>
        <dbReference type="ARBA" id="ARBA00004141"/>
    </source>
</evidence>
<gene>
    <name evidence="12" type="ORF">TrCOL_g11250</name>
</gene>
<dbReference type="EMBL" id="BRYA01000738">
    <property type="protein sequence ID" value="GMI31250.1"/>
    <property type="molecule type" value="Genomic_DNA"/>
</dbReference>
<dbReference type="InterPro" id="IPR003280">
    <property type="entry name" value="2pore_dom_K_chnl"/>
</dbReference>
<sequence length="420" mass="45394">MTIKAVFDQGKHNRKASSQGPTATTRKVGFFPRLSKKGTKEPLLSPDGTSAMVQTAPEVGADSTTLAPPFKKRKSMVDPGKDIEDEEITKSGNQIFRAALGITIGYISLGVLVFSVLEGWNILDTLYFVVVTLTTVGYGDQEDWVNQGAMLFCAFYCLVGILLIGTALGIIAAEVIEARDNALKKAQSEAIAAMAGGKPQQKGRTRVKTVAEISNALNLQMFKYCAPVRNFYILTTNPLIRSLMPSIGVLLVVLAAGMVLAYCDDHSLTFIECFYFAVITSTTIGYGDISPTTDGGKGAGILYLLIGVTSVGNVLSTIAGAIIEAKQKAAMEKVLAKKITVNDFKKFDVDGDGRIERTEFCMKKLMLMGLIRAEDVMRVEEEFDLMDADGSGEITFADLEAHIHKRESLDATTDLATHNS</sequence>
<feature type="domain" description="EF-hand" evidence="11">
    <location>
        <begin position="335"/>
        <end position="370"/>
    </location>
</feature>
<keyword evidence="5 10" id="KW-1133">Transmembrane helix</keyword>
<dbReference type="AlphaFoldDB" id="A0A9W7G3M9"/>
<keyword evidence="4" id="KW-0106">Calcium</keyword>
<dbReference type="SUPFAM" id="SSF81324">
    <property type="entry name" value="Voltage-gated potassium channels"/>
    <property type="match status" value="2"/>
</dbReference>
<evidence type="ECO:0000256" key="2">
    <source>
        <dbReference type="ARBA" id="ARBA00022448"/>
    </source>
</evidence>
<comment type="subcellular location">
    <subcellularLocation>
        <location evidence="1">Membrane</location>
        <topology evidence="1">Multi-pass membrane protein</topology>
    </subcellularLocation>
</comment>
<feature type="transmembrane region" description="Helical" evidence="10">
    <location>
        <begin position="243"/>
        <end position="263"/>
    </location>
</feature>
<feature type="region of interest" description="Disordered" evidence="9">
    <location>
        <begin position="1"/>
        <end position="50"/>
    </location>
</feature>
<evidence type="ECO:0000259" key="11">
    <source>
        <dbReference type="PROSITE" id="PS50222"/>
    </source>
</evidence>
<dbReference type="GO" id="GO:0022841">
    <property type="term" value="F:potassium ion leak channel activity"/>
    <property type="evidence" value="ECO:0007669"/>
    <property type="project" value="TreeGrafter"/>
</dbReference>
<feature type="compositionally biased region" description="Polar residues" evidence="9">
    <location>
        <begin position="16"/>
        <end position="25"/>
    </location>
</feature>
<dbReference type="Pfam" id="PF07885">
    <property type="entry name" value="Ion_trans_2"/>
    <property type="match status" value="2"/>
</dbReference>